<evidence type="ECO:0000313" key="3">
    <source>
        <dbReference type="EMBL" id="GAB0058772.1"/>
    </source>
</evidence>
<dbReference type="Proteomes" id="UP001628193">
    <property type="component" value="Unassembled WGS sequence"/>
</dbReference>
<gene>
    <name evidence="3" type="primary">egtB_12</name>
    <name evidence="3" type="ORF">SIID45300_03129</name>
</gene>
<reference evidence="3 4" key="2">
    <citation type="submission" date="2024-09" db="EMBL/GenBank/DDBJ databases">
        <title>Draft genome sequence of Candidatus Magnetaquicoccaceae bacterium FCR-1.</title>
        <authorList>
            <person name="Shimoshige H."/>
            <person name="Shimamura S."/>
            <person name="Taoka A."/>
            <person name="Kobayashi H."/>
            <person name="Maekawa T."/>
        </authorList>
    </citation>
    <scope>NUCLEOTIDE SEQUENCE [LARGE SCALE GENOMIC DNA]</scope>
    <source>
        <strain evidence="3 4">FCR-1</strain>
    </source>
</reference>
<accession>A0ABQ0CD08</accession>
<keyword evidence="1" id="KW-0547">Nucleotide-binding</keyword>
<feature type="binding site" evidence="1">
    <location>
        <position position="51"/>
    </location>
    <ligand>
        <name>ATP</name>
        <dbReference type="ChEBI" id="CHEBI:30616"/>
    </ligand>
</feature>
<dbReference type="SUPFAM" id="SSF56112">
    <property type="entry name" value="Protein kinase-like (PK-like)"/>
    <property type="match status" value="1"/>
</dbReference>
<reference evidence="3 4" key="1">
    <citation type="submission" date="2024-05" db="EMBL/GenBank/DDBJ databases">
        <authorList>
            <consortium name="Candidatus Magnetaquicoccaceae bacterium FCR-1 genome sequencing consortium"/>
            <person name="Shimoshige H."/>
            <person name="Shimamura S."/>
            <person name="Taoka A."/>
            <person name="Kobayashi H."/>
            <person name="Maekawa T."/>
        </authorList>
    </citation>
    <scope>NUCLEOTIDE SEQUENCE [LARGE SCALE GENOMIC DNA]</scope>
    <source>
        <strain evidence="3 4">FCR-1</strain>
    </source>
</reference>
<organism evidence="3 4">
    <name type="scientific">Candidatus Magnetaquiglobus chichijimensis</name>
    <dbReference type="NCBI Taxonomy" id="3141448"/>
    <lineage>
        <taxon>Bacteria</taxon>
        <taxon>Pseudomonadati</taxon>
        <taxon>Pseudomonadota</taxon>
        <taxon>Magnetococcia</taxon>
        <taxon>Magnetococcales</taxon>
        <taxon>Candidatus Magnetaquicoccaceae</taxon>
        <taxon>Candidatus Magnetaquiglobus</taxon>
    </lineage>
</organism>
<proteinExistence type="predicted"/>
<sequence length="568" mass="64436">MALMLQARAVGPSLPALGTGRYRLIERIGAGSFADVYLATSLESAERFAIKHATTEVGKRVLGWEEENLRRMVECPFVLPMRDYWIEADGSACLVTPYLDGGDLKHFVRARGGLPMDESLAILHRAVLAMIHAHALRPPLVHRDIKPDNILGRIEADGGLTWLLADWGLAESWFGEHAPRFSGTSRYTAPEVWKKRRYLVSDVYSLGMTLYFMLFGQPAYNGESLKVARGQRSPEPVVIPEGCPEPLRELLTGMLAKNHVKRWPLARVLERLEERRTGLALLENSTPPQSWTARYRGFAMAFVWIEPGVFHMGMAEAGDAHPDRLLQPSDKRATPRHRVRVDGFWMARFPVTRGQFRFFLRDSGYKTSADRDGWANPYIPESGRFERRDGSNWERPGFSQTDDHPVVNVSHEDAMAFAEWLSWRCHRLVRLPTEAEWERACRADGESRYAGGDEITPDEANYARMRGGTVPVGSHPPNRFGLHDMHGQVHEWVRDWFLADFYTRSPEINPYCDAAESGERVLRGGSWHASEGRIRSAARDRYHPGRSDGDIGFRLSALAYPWEGRWGT</sequence>
<dbReference type="RefSeq" id="WP_420906495.1">
    <property type="nucleotide sequence ID" value="NZ_BAAFGK010000005.1"/>
</dbReference>
<comment type="caution">
    <text evidence="3">The sequence shown here is derived from an EMBL/GenBank/DDBJ whole genome shotgun (WGS) entry which is preliminary data.</text>
</comment>
<dbReference type="Pfam" id="PF03781">
    <property type="entry name" value="FGE-sulfatase"/>
    <property type="match status" value="1"/>
</dbReference>
<dbReference type="GO" id="GO:0044875">
    <property type="term" value="F:gamma-glutamyl hercynylcysteine sulfoxide synthase activity"/>
    <property type="evidence" value="ECO:0007669"/>
    <property type="project" value="UniProtKB-EC"/>
</dbReference>
<dbReference type="CDD" id="cd14014">
    <property type="entry name" value="STKc_PknB_like"/>
    <property type="match status" value="1"/>
</dbReference>
<evidence type="ECO:0000313" key="4">
    <source>
        <dbReference type="Proteomes" id="UP001628193"/>
    </source>
</evidence>
<dbReference type="PANTHER" id="PTHR23150">
    <property type="entry name" value="SULFATASE MODIFYING FACTOR 1, 2"/>
    <property type="match status" value="1"/>
</dbReference>
<keyword evidence="3" id="KW-0560">Oxidoreductase</keyword>
<evidence type="ECO:0000259" key="2">
    <source>
        <dbReference type="PROSITE" id="PS50011"/>
    </source>
</evidence>
<keyword evidence="1" id="KW-0067">ATP-binding</keyword>
<dbReference type="PROSITE" id="PS50011">
    <property type="entry name" value="PROTEIN_KINASE_DOM"/>
    <property type="match status" value="1"/>
</dbReference>
<dbReference type="Gene3D" id="3.90.1580.10">
    <property type="entry name" value="paralog of FGE (formylglycine-generating enzyme)"/>
    <property type="match status" value="1"/>
</dbReference>
<dbReference type="InterPro" id="IPR017441">
    <property type="entry name" value="Protein_kinase_ATP_BS"/>
</dbReference>
<dbReference type="SUPFAM" id="SSF56436">
    <property type="entry name" value="C-type lectin-like"/>
    <property type="match status" value="1"/>
</dbReference>
<protein>
    <submittedName>
        <fullName evidence="3">Hercynine oxygenase</fullName>
        <ecNumber evidence="3">1.14.99.50</ecNumber>
    </submittedName>
</protein>
<evidence type="ECO:0000256" key="1">
    <source>
        <dbReference type="PROSITE-ProRule" id="PRU10141"/>
    </source>
</evidence>
<dbReference type="EC" id="1.14.99.50" evidence="3"/>
<dbReference type="InterPro" id="IPR005532">
    <property type="entry name" value="SUMF_dom"/>
</dbReference>
<dbReference type="InterPro" id="IPR011009">
    <property type="entry name" value="Kinase-like_dom_sf"/>
</dbReference>
<name>A0ABQ0CD08_9PROT</name>
<dbReference type="InterPro" id="IPR016187">
    <property type="entry name" value="CTDL_fold"/>
</dbReference>
<feature type="domain" description="Protein kinase" evidence="2">
    <location>
        <begin position="22"/>
        <end position="282"/>
    </location>
</feature>
<dbReference type="Pfam" id="PF00069">
    <property type="entry name" value="Pkinase"/>
    <property type="match status" value="1"/>
</dbReference>
<dbReference type="InterPro" id="IPR051043">
    <property type="entry name" value="Sulfatase_Mod_Factor_Kinase"/>
</dbReference>
<dbReference type="SMART" id="SM00220">
    <property type="entry name" value="S_TKc"/>
    <property type="match status" value="1"/>
</dbReference>
<keyword evidence="4" id="KW-1185">Reference proteome</keyword>
<dbReference type="InterPro" id="IPR042095">
    <property type="entry name" value="SUMF_sf"/>
</dbReference>
<dbReference type="PROSITE" id="PS00107">
    <property type="entry name" value="PROTEIN_KINASE_ATP"/>
    <property type="match status" value="1"/>
</dbReference>
<dbReference type="Gene3D" id="1.10.510.10">
    <property type="entry name" value="Transferase(Phosphotransferase) domain 1"/>
    <property type="match status" value="1"/>
</dbReference>
<dbReference type="InterPro" id="IPR000719">
    <property type="entry name" value="Prot_kinase_dom"/>
</dbReference>
<dbReference type="EMBL" id="BAAFGK010000005">
    <property type="protein sequence ID" value="GAB0058772.1"/>
    <property type="molecule type" value="Genomic_DNA"/>
</dbReference>
<dbReference type="PANTHER" id="PTHR23150:SF19">
    <property type="entry name" value="FORMYLGLYCINE-GENERATING ENZYME"/>
    <property type="match status" value="1"/>
</dbReference>